<evidence type="ECO:0000313" key="14">
    <source>
        <dbReference type="EMBL" id="AEI38029.1"/>
    </source>
</evidence>
<evidence type="ECO:0000256" key="7">
    <source>
        <dbReference type="ARBA" id="ARBA00013053"/>
    </source>
</evidence>
<comment type="catalytic activity">
    <reaction evidence="11">
        <text>L-valine + 2-oxoglutarate = 3-methyl-2-oxobutanoate + L-glutamate</text>
        <dbReference type="Rhea" id="RHEA:24813"/>
        <dbReference type="ChEBI" id="CHEBI:11851"/>
        <dbReference type="ChEBI" id="CHEBI:16810"/>
        <dbReference type="ChEBI" id="CHEBI:29985"/>
        <dbReference type="ChEBI" id="CHEBI:57762"/>
        <dbReference type="EC" id="2.6.1.42"/>
    </reaction>
</comment>
<dbReference type="InterPro" id="IPR001544">
    <property type="entry name" value="Aminotrans_IV"/>
</dbReference>
<evidence type="ECO:0000256" key="4">
    <source>
        <dbReference type="ARBA" id="ARBA00004931"/>
    </source>
</evidence>
<dbReference type="STRING" id="579138.Zymop_1134"/>
<dbReference type="Gene3D" id="3.30.470.10">
    <property type="match status" value="1"/>
</dbReference>
<keyword evidence="14" id="KW-0032">Aminotransferase</keyword>
<evidence type="ECO:0000313" key="15">
    <source>
        <dbReference type="Proteomes" id="UP000000491"/>
    </source>
</evidence>
<gene>
    <name evidence="14" type="ordered locus">Zymop_1134</name>
</gene>
<evidence type="ECO:0000256" key="2">
    <source>
        <dbReference type="ARBA" id="ARBA00003109"/>
    </source>
</evidence>
<evidence type="ECO:0000256" key="9">
    <source>
        <dbReference type="ARBA" id="ARBA00022898"/>
    </source>
</evidence>
<dbReference type="EC" id="2.6.1.42" evidence="7"/>
<evidence type="ECO:0000256" key="8">
    <source>
        <dbReference type="ARBA" id="ARBA00014472"/>
    </source>
</evidence>
<dbReference type="InterPro" id="IPR043131">
    <property type="entry name" value="BCAT-like_N"/>
</dbReference>
<keyword evidence="10" id="KW-0100">Branched-chain amino acid biosynthesis</keyword>
<comment type="catalytic activity">
    <reaction evidence="13">
        <text>L-leucine + 2-oxoglutarate = 4-methyl-2-oxopentanoate + L-glutamate</text>
        <dbReference type="Rhea" id="RHEA:18321"/>
        <dbReference type="ChEBI" id="CHEBI:16810"/>
        <dbReference type="ChEBI" id="CHEBI:17865"/>
        <dbReference type="ChEBI" id="CHEBI:29985"/>
        <dbReference type="ChEBI" id="CHEBI:57427"/>
        <dbReference type="EC" id="2.6.1.42"/>
    </reaction>
</comment>
<comment type="pathway">
    <text evidence="4">Amino-acid biosynthesis; L-valine biosynthesis; L-valine from pyruvate: step 4/4.</text>
</comment>
<accession>F8ETT2</accession>
<dbReference type="GO" id="GO:0009082">
    <property type="term" value="P:branched-chain amino acid biosynthetic process"/>
    <property type="evidence" value="ECO:0007669"/>
    <property type="project" value="UniProtKB-KW"/>
</dbReference>
<dbReference type="Gene3D" id="3.20.10.10">
    <property type="entry name" value="D-amino Acid Aminotransferase, subunit A, domain 2"/>
    <property type="match status" value="1"/>
</dbReference>
<reference evidence="14 15" key="1">
    <citation type="journal article" date="2011" name="J. Bacteriol.">
        <title>Genome sequence of the ethanol-producing Zymomonas mobilis subsp. pomaceae lectotype strain ATCC 29192.</title>
        <authorList>
            <person name="Kouvelis V.N."/>
            <person name="Davenport K.W."/>
            <person name="Brettin T.S."/>
            <person name="Bruce D."/>
            <person name="Detter C."/>
            <person name="Han C.S."/>
            <person name="Nolan M."/>
            <person name="Tapia R."/>
            <person name="Damoulaki A."/>
            <person name="Kyrpides N.C."/>
            <person name="Typas M.A."/>
            <person name="Pappas K.M."/>
        </authorList>
    </citation>
    <scope>NUCLEOTIDE SEQUENCE [LARGE SCALE GENOMIC DNA]</scope>
    <source>
        <strain evidence="15">ATCC 29192 / DSM 22645 / JCM 10191 / CCUG 17912 / NBRC 13757 / NCIMB 11200 / NRRL B-4491 / Barker I</strain>
    </source>
</reference>
<comment type="function">
    <text evidence="2">Acts on leucine, isoleucine and valine.</text>
</comment>
<evidence type="ECO:0000256" key="5">
    <source>
        <dbReference type="ARBA" id="ARBA00005072"/>
    </source>
</evidence>
<organism evidence="14 15">
    <name type="scientific">Zymomonas mobilis subsp. pomaceae (strain ATCC 29192 / DSM 22645 / JCM 10191 / CCUG 17912 / NBRC 13757 / NCIMB 11200 / NRRL B-4491 / Barker I)</name>
    <dbReference type="NCBI Taxonomy" id="579138"/>
    <lineage>
        <taxon>Bacteria</taxon>
        <taxon>Pseudomonadati</taxon>
        <taxon>Pseudomonadota</taxon>
        <taxon>Alphaproteobacteria</taxon>
        <taxon>Sphingomonadales</taxon>
        <taxon>Zymomonadaceae</taxon>
        <taxon>Zymomonas</taxon>
    </lineage>
</organism>
<comment type="catalytic activity">
    <reaction evidence="12">
        <text>L-isoleucine + 2-oxoglutarate = (S)-3-methyl-2-oxopentanoate + L-glutamate</text>
        <dbReference type="Rhea" id="RHEA:24801"/>
        <dbReference type="ChEBI" id="CHEBI:16810"/>
        <dbReference type="ChEBI" id="CHEBI:29985"/>
        <dbReference type="ChEBI" id="CHEBI:35146"/>
        <dbReference type="ChEBI" id="CHEBI:58045"/>
        <dbReference type="EC" id="2.6.1.42"/>
    </reaction>
</comment>
<dbReference type="KEGG" id="zmp:Zymop_1134"/>
<dbReference type="EMBL" id="CP002865">
    <property type="protein sequence ID" value="AEI38029.1"/>
    <property type="molecule type" value="Genomic_DNA"/>
</dbReference>
<dbReference type="eggNOG" id="COG0115">
    <property type="taxonomic scope" value="Bacteria"/>
</dbReference>
<dbReference type="PANTHER" id="PTHR42743:SF2">
    <property type="entry name" value="AMINODEOXYCHORISMATE LYASE"/>
    <property type="match status" value="1"/>
</dbReference>
<keyword evidence="14" id="KW-0808">Transferase</keyword>
<comment type="pathway">
    <text evidence="5">Amino-acid biosynthesis; L-leucine biosynthesis; L-leucine from 3-methyl-2-oxobutanoate: step 4/4.</text>
</comment>
<proteinExistence type="inferred from homology"/>
<dbReference type="InterPro" id="IPR050571">
    <property type="entry name" value="Class-IV_PLP-Dep_Aminotrnsfr"/>
</dbReference>
<dbReference type="GO" id="GO:0004084">
    <property type="term" value="F:branched-chain-amino-acid transaminase activity"/>
    <property type="evidence" value="ECO:0007669"/>
    <property type="project" value="UniProtKB-EC"/>
</dbReference>
<evidence type="ECO:0000256" key="13">
    <source>
        <dbReference type="ARBA" id="ARBA00049229"/>
    </source>
</evidence>
<sequence length="276" mass="30673">MPTWLNGVRADNDITEFNLTDKGLLLGYGVFDTALIVENRVIYREAHLERLITSCAALSLPVSAFELGKAMDIGNADIALGSVRVTVTAGKGPRGLSLPTEIKPNIIVSKAMITPEIFCPELRLLPSETRRNETSPTARIKTLNYLDAVLAVRHARYKGYDDVLFLNTKDRVACSSMANLFMIREGRLITPPVSEGVLPGIMRATVLRLAAANNIPTEERPILFSELLKADDVFLTNSLRMICQVTQIGDILMPRRFQALLALIITKLYEDMHYTR</sequence>
<protein>
    <recommendedName>
        <fullName evidence="8">Probable branched-chain-amino-acid aminotransferase</fullName>
        <ecNumber evidence="7">2.6.1.42</ecNumber>
    </recommendedName>
</protein>
<dbReference type="RefSeq" id="WP_013934424.1">
    <property type="nucleotide sequence ID" value="NC_015709.1"/>
</dbReference>
<dbReference type="InterPro" id="IPR036038">
    <property type="entry name" value="Aminotransferase-like"/>
</dbReference>
<dbReference type="GO" id="GO:0008153">
    <property type="term" value="P:4-aminobenzoate biosynthetic process"/>
    <property type="evidence" value="ECO:0007669"/>
    <property type="project" value="TreeGrafter"/>
</dbReference>
<dbReference type="GO" id="GO:0005829">
    <property type="term" value="C:cytosol"/>
    <property type="evidence" value="ECO:0007669"/>
    <property type="project" value="TreeGrafter"/>
</dbReference>
<dbReference type="PATRIC" id="fig|579138.3.peg.1202"/>
<keyword evidence="10" id="KW-0028">Amino-acid biosynthesis</keyword>
<dbReference type="Proteomes" id="UP000000491">
    <property type="component" value="Chromosome"/>
</dbReference>
<evidence type="ECO:0000256" key="1">
    <source>
        <dbReference type="ARBA" id="ARBA00001933"/>
    </source>
</evidence>
<keyword evidence="9" id="KW-0663">Pyridoxal phosphate</keyword>
<evidence type="ECO:0000256" key="3">
    <source>
        <dbReference type="ARBA" id="ARBA00004824"/>
    </source>
</evidence>
<dbReference type="InterPro" id="IPR043132">
    <property type="entry name" value="BCAT-like_C"/>
</dbReference>
<comment type="pathway">
    <text evidence="3">Amino-acid biosynthesis; L-isoleucine biosynthesis; L-isoleucine from 2-oxobutanoate: step 4/4.</text>
</comment>
<dbReference type="GO" id="GO:0008696">
    <property type="term" value="F:4-amino-4-deoxychorismate lyase activity"/>
    <property type="evidence" value="ECO:0007669"/>
    <property type="project" value="TreeGrafter"/>
</dbReference>
<dbReference type="PANTHER" id="PTHR42743">
    <property type="entry name" value="AMINO-ACID AMINOTRANSFERASE"/>
    <property type="match status" value="1"/>
</dbReference>
<comment type="similarity">
    <text evidence="6">Belongs to the class-IV pyridoxal-phosphate-dependent aminotransferase family.</text>
</comment>
<dbReference type="Pfam" id="PF01063">
    <property type="entry name" value="Aminotran_4"/>
    <property type="match status" value="1"/>
</dbReference>
<evidence type="ECO:0000256" key="11">
    <source>
        <dbReference type="ARBA" id="ARBA00048212"/>
    </source>
</evidence>
<name>F8ETT2_ZYMMT</name>
<evidence type="ECO:0000256" key="12">
    <source>
        <dbReference type="ARBA" id="ARBA00048798"/>
    </source>
</evidence>
<evidence type="ECO:0000256" key="6">
    <source>
        <dbReference type="ARBA" id="ARBA00009320"/>
    </source>
</evidence>
<dbReference type="SUPFAM" id="SSF56752">
    <property type="entry name" value="D-aminoacid aminotransferase-like PLP-dependent enzymes"/>
    <property type="match status" value="1"/>
</dbReference>
<dbReference type="HOGENOM" id="CLU_020844_2_0_5"/>
<evidence type="ECO:0000256" key="10">
    <source>
        <dbReference type="ARBA" id="ARBA00023304"/>
    </source>
</evidence>
<dbReference type="AlphaFoldDB" id="F8ETT2"/>
<comment type="cofactor">
    <cofactor evidence="1">
        <name>pyridoxal 5'-phosphate</name>
        <dbReference type="ChEBI" id="CHEBI:597326"/>
    </cofactor>
</comment>
<dbReference type="FunFam" id="3.20.10.10:FF:000002">
    <property type="entry name" value="D-alanine aminotransferase"/>
    <property type="match status" value="1"/>
</dbReference>